<name>A0A832I602_9THEM</name>
<dbReference type="AlphaFoldDB" id="A0A832I602"/>
<reference evidence="1" key="1">
    <citation type="journal article" date="2020" name="mSystems">
        <title>Genome- and Community-Level Interaction Insights into Carbon Utilization and Element Cycling Functions of Hydrothermarchaeota in Hydrothermal Sediment.</title>
        <authorList>
            <person name="Zhou Z."/>
            <person name="Liu Y."/>
            <person name="Xu W."/>
            <person name="Pan J."/>
            <person name="Luo Z.H."/>
            <person name="Li M."/>
        </authorList>
    </citation>
    <scope>NUCLEOTIDE SEQUENCE [LARGE SCALE GENOMIC DNA]</scope>
    <source>
        <strain evidence="1">SpSt-86</strain>
    </source>
</reference>
<comment type="caution">
    <text evidence="1">The sequence shown here is derived from an EMBL/GenBank/DDBJ whole genome shotgun (WGS) entry which is preliminary data.</text>
</comment>
<proteinExistence type="predicted"/>
<gene>
    <name evidence="1" type="ORF">ENW55_03395</name>
</gene>
<evidence type="ECO:0000313" key="1">
    <source>
        <dbReference type="EMBL" id="HGZ79010.1"/>
    </source>
</evidence>
<protein>
    <submittedName>
        <fullName evidence="1">Uncharacterized protein</fullName>
    </submittedName>
</protein>
<dbReference type="EMBL" id="DTKQ01000026">
    <property type="protein sequence ID" value="HGZ79010.1"/>
    <property type="molecule type" value="Genomic_DNA"/>
</dbReference>
<sequence>MTEELRQDLVQIKETISEKQLLEIAENAFKQALKATLETKVKNIFETVKFLFNTTIRLVRYTATTIKEHGLSAPSKWLKDAKEMVKLKFKQLQELWSSMTPQQRVDSLIDATIVLATMLLVGGGLDFEGGLPDADLAKGVKMHRNIFTHTILIGLVFEFLLRFSVAASIEARKRGFTPKSKFLNAVLKFAEKHHLAIISGMWLGLFVHFLKDANYLAPRTKPYVGIKNVSMRTHQNLLASNALLSLIFSKQDMKTQREAR</sequence>
<accession>A0A832I602</accession>
<organism evidence="1">
    <name type="scientific">Pseudothermotoga hypogea</name>
    <dbReference type="NCBI Taxonomy" id="57487"/>
    <lineage>
        <taxon>Bacteria</taxon>
        <taxon>Thermotogati</taxon>
        <taxon>Thermotogota</taxon>
        <taxon>Thermotogae</taxon>
        <taxon>Thermotogales</taxon>
        <taxon>Thermotogaceae</taxon>
        <taxon>Pseudothermotoga</taxon>
    </lineage>
</organism>